<dbReference type="Pfam" id="PF00929">
    <property type="entry name" value="RNase_T"/>
    <property type="match status" value="1"/>
</dbReference>
<dbReference type="InterPro" id="IPR051274">
    <property type="entry name" value="3-5_Exoribonuclease"/>
</dbReference>
<organism evidence="5 6">
    <name type="scientific">Alkalimonas cellulosilytica</name>
    <dbReference type="NCBI Taxonomy" id="3058395"/>
    <lineage>
        <taxon>Bacteria</taxon>
        <taxon>Pseudomonadati</taxon>
        <taxon>Pseudomonadota</taxon>
        <taxon>Gammaproteobacteria</taxon>
        <taxon>Alkalimonas</taxon>
    </lineage>
</organism>
<dbReference type="InterPro" id="IPR012337">
    <property type="entry name" value="RNaseH-like_sf"/>
</dbReference>
<comment type="caution">
    <text evidence="5">The sequence shown here is derived from an EMBL/GenBank/DDBJ whole genome shotgun (WGS) entry which is preliminary data.</text>
</comment>
<evidence type="ECO:0000256" key="3">
    <source>
        <dbReference type="ARBA" id="ARBA00022839"/>
    </source>
</evidence>
<dbReference type="CDD" id="cd06133">
    <property type="entry name" value="ERI-1_3'hExo_like"/>
    <property type="match status" value="1"/>
</dbReference>
<keyword evidence="2 5" id="KW-0378">Hydrolase</keyword>
<keyword evidence="6" id="KW-1185">Reference proteome</keyword>
<dbReference type="InterPro" id="IPR013520">
    <property type="entry name" value="Ribonucl_H"/>
</dbReference>
<dbReference type="Gene3D" id="3.30.420.10">
    <property type="entry name" value="Ribonuclease H-like superfamily/Ribonuclease H"/>
    <property type="match status" value="1"/>
</dbReference>
<protein>
    <submittedName>
        <fullName evidence="5">3'-5' exonuclease</fullName>
        <ecNumber evidence="5">3.1.-.-</ecNumber>
    </submittedName>
</protein>
<evidence type="ECO:0000313" key="6">
    <source>
        <dbReference type="Proteomes" id="UP001336314"/>
    </source>
</evidence>
<dbReference type="PANTHER" id="PTHR23044:SF61">
    <property type="entry name" value="3'-5' EXORIBONUCLEASE 1-RELATED"/>
    <property type="match status" value="1"/>
</dbReference>
<proteinExistence type="predicted"/>
<dbReference type="InterPro" id="IPR036397">
    <property type="entry name" value="RNaseH_sf"/>
</dbReference>
<dbReference type="EC" id="3.1.-.-" evidence="5"/>
<sequence length="201" mass="22385">MMKHLLIVDLEATCWDGDVPGLNRRQTVEDMEVIEFGCVVAEPDGTVLDAQSFLVRPVLRPQLSAFCTQLTGITQQQVAVAPVYAEVVQAVDAWLAAYEPVCWASWGDYDRHQLDAERQHHGCAPAFMGLPHKNLKQLWREGRAAKRRSGLQAALAFHGLAFEGRHHRGIDDARNMARLLPWIPCNTLGFNNSTVSGISKK</sequence>
<evidence type="ECO:0000313" key="5">
    <source>
        <dbReference type="EMBL" id="MEE2003041.1"/>
    </source>
</evidence>
<dbReference type="GO" id="GO:0004527">
    <property type="term" value="F:exonuclease activity"/>
    <property type="evidence" value="ECO:0007669"/>
    <property type="project" value="UniProtKB-KW"/>
</dbReference>
<dbReference type="PANTHER" id="PTHR23044">
    <property type="entry name" value="3'-5' EXONUCLEASE ERI1-RELATED"/>
    <property type="match status" value="1"/>
</dbReference>
<keyword evidence="3 5" id="KW-0269">Exonuclease</keyword>
<dbReference type="RefSeq" id="WP_330130090.1">
    <property type="nucleotide sequence ID" value="NZ_JAUHLI010000020.1"/>
</dbReference>
<reference evidence="5 6" key="1">
    <citation type="submission" date="2023-07" db="EMBL/GenBank/DDBJ databases">
        <title>Alkalimonas sp., MEB108 novel, alkaliphilic bacterium isolated from Lonar Lake, India.</title>
        <authorList>
            <person name="Joshi A."/>
            <person name="Thite S."/>
        </authorList>
    </citation>
    <scope>NUCLEOTIDE SEQUENCE [LARGE SCALE GENOMIC DNA]</scope>
    <source>
        <strain evidence="5 6">MEB108</strain>
    </source>
</reference>
<feature type="domain" description="Exonuclease" evidence="4">
    <location>
        <begin position="4"/>
        <end position="190"/>
    </location>
</feature>
<dbReference type="EMBL" id="JAUHLI010000020">
    <property type="protein sequence ID" value="MEE2003041.1"/>
    <property type="molecule type" value="Genomic_DNA"/>
</dbReference>
<dbReference type="SMART" id="SM00479">
    <property type="entry name" value="EXOIII"/>
    <property type="match status" value="1"/>
</dbReference>
<dbReference type="InterPro" id="IPR047201">
    <property type="entry name" value="ERI-1_3'hExo-like"/>
</dbReference>
<accession>A0ABU7J916</accession>
<keyword evidence="1" id="KW-0540">Nuclease</keyword>
<name>A0ABU7J916_9GAMM</name>
<evidence type="ECO:0000259" key="4">
    <source>
        <dbReference type="SMART" id="SM00479"/>
    </source>
</evidence>
<evidence type="ECO:0000256" key="1">
    <source>
        <dbReference type="ARBA" id="ARBA00022722"/>
    </source>
</evidence>
<dbReference type="SUPFAM" id="SSF53098">
    <property type="entry name" value="Ribonuclease H-like"/>
    <property type="match status" value="1"/>
</dbReference>
<gene>
    <name evidence="5" type="ORF">QWY20_16400</name>
</gene>
<dbReference type="Proteomes" id="UP001336314">
    <property type="component" value="Unassembled WGS sequence"/>
</dbReference>
<evidence type="ECO:0000256" key="2">
    <source>
        <dbReference type="ARBA" id="ARBA00022801"/>
    </source>
</evidence>